<organism evidence="2 3">
    <name type="scientific">Candidatus Shapirobacteria bacterium CG_4_10_14_0_2_um_filter_40_12</name>
    <dbReference type="NCBI Taxonomy" id="1974871"/>
    <lineage>
        <taxon>Bacteria</taxon>
        <taxon>Candidatus Shapironibacteriota</taxon>
    </lineage>
</organism>
<evidence type="ECO:0000313" key="2">
    <source>
        <dbReference type="EMBL" id="PIZ59727.1"/>
    </source>
</evidence>
<dbReference type="EMBL" id="PFNX01000035">
    <property type="protein sequence ID" value="PIZ59727.1"/>
    <property type="molecule type" value="Genomic_DNA"/>
</dbReference>
<comment type="caution">
    <text evidence="2">The sequence shown here is derived from an EMBL/GenBank/DDBJ whole genome shotgun (WGS) entry which is preliminary data.</text>
</comment>
<proteinExistence type="predicted"/>
<protein>
    <submittedName>
        <fullName evidence="2">Uncharacterized protein</fullName>
    </submittedName>
</protein>
<accession>A0A2M7TTI4</accession>
<reference evidence="3" key="1">
    <citation type="submission" date="2017-09" db="EMBL/GenBank/DDBJ databases">
        <title>Depth-based differentiation of microbial function through sediment-hosted aquifers and enrichment of novel symbionts in the deep terrestrial subsurface.</title>
        <authorList>
            <person name="Probst A.J."/>
            <person name="Ladd B."/>
            <person name="Jarett J.K."/>
            <person name="Geller-Mcgrath D.E."/>
            <person name="Sieber C.M.K."/>
            <person name="Emerson J.B."/>
            <person name="Anantharaman K."/>
            <person name="Thomas B.C."/>
            <person name="Malmstrom R."/>
            <person name="Stieglmeier M."/>
            <person name="Klingl A."/>
            <person name="Woyke T."/>
            <person name="Ryan C.M."/>
            <person name="Banfield J.F."/>
        </authorList>
    </citation>
    <scope>NUCLEOTIDE SEQUENCE [LARGE SCALE GENOMIC DNA]</scope>
</reference>
<evidence type="ECO:0000256" key="1">
    <source>
        <dbReference type="SAM" id="MobiDB-lite"/>
    </source>
</evidence>
<gene>
    <name evidence="2" type="ORF">COY20_01630</name>
</gene>
<evidence type="ECO:0000313" key="3">
    <source>
        <dbReference type="Proteomes" id="UP000229336"/>
    </source>
</evidence>
<sequence length="134" mass="15291">MSNQNSGEAIFRDSSGTISEPIRLPPQAPSEAVETPTFKGYANTKLENDQDVENSYVEKRYFNPFTGKPLYESKILKERKLFVNKSNEESKVNGESSTTSIEKAKNRRDGLKLIQKIVDFCHTMIKKIPQFSQR</sequence>
<name>A0A2M7TTI4_9BACT</name>
<dbReference type="Proteomes" id="UP000229336">
    <property type="component" value="Unassembled WGS sequence"/>
</dbReference>
<dbReference type="AlphaFoldDB" id="A0A2M7TTI4"/>
<feature type="region of interest" description="Disordered" evidence="1">
    <location>
        <begin position="1"/>
        <end position="45"/>
    </location>
</feature>